<reference evidence="11 12" key="1">
    <citation type="journal article" date="2014" name="Int. J. Syst. Evol. Microbiol.">
        <title>Complete genome sequence of Corynebacterium casei LMG S-19264T (=DSM 44701T), isolated from a smear-ripened cheese.</title>
        <authorList>
            <consortium name="US DOE Joint Genome Institute (JGI-PGF)"/>
            <person name="Walter F."/>
            <person name="Albersmeier A."/>
            <person name="Kalinowski J."/>
            <person name="Ruckert C."/>
        </authorList>
    </citation>
    <scope>NUCLEOTIDE SEQUENCE [LARGE SCALE GENOMIC DNA]</scope>
    <source>
        <strain evidence="11 12">NBRC 112289</strain>
    </source>
</reference>
<proteinExistence type="inferred from homology"/>
<dbReference type="NCBIfam" id="TIGR01726">
    <property type="entry name" value="HEQRo_perm_3TM"/>
    <property type="match status" value="1"/>
</dbReference>
<evidence type="ECO:0000256" key="4">
    <source>
        <dbReference type="ARBA" id="ARBA00022475"/>
    </source>
</evidence>
<evidence type="ECO:0000256" key="9">
    <source>
        <dbReference type="RuleBase" id="RU363032"/>
    </source>
</evidence>
<dbReference type="InterPro" id="IPR035906">
    <property type="entry name" value="MetI-like_sf"/>
</dbReference>
<feature type="transmembrane region" description="Helical" evidence="9">
    <location>
        <begin position="20"/>
        <end position="41"/>
    </location>
</feature>
<feature type="transmembrane region" description="Helical" evidence="9">
    <location>
        <begin position="151"/>
        <end position="175"/>
    </location>
</feature>
<keyword evidence="7 9" id="KW-1133">Transmembrane helix</keyword>
<accession>A0AA37UD28</accession>
<evidence type="ECO:0000259" key="10">
    <source>
        <dbReference type="PROSITE" id="PS50928"/>
    </source>
</evidence>
<dbReference type="PANTHER" id="PTHR30614:SF37">
    <property type="entry name" value="AMINO-ACID ABC TRANSPORTER PERMEASE PROTEIN YHDX-RELATED"/>
    <property type="match status" value="1"/>
</dbReference>
<feature type="transmembrane region" description="Helical" evidence="9">
    <location>
        <begin position="187"/>
        <end position="211"/>
    </location>
</feature>
<comment type="subcellular location">
    <subcellularLocation>
        <location evidence="1 9">Cell membrane</location>
        <topology evidence="1 9">Multi-pass membrane protein</topology>
    </subcellularLocation>
</comment>
<evidence type="ECO:0000256" key="7">
    <source>
        <dbReference type="ARBA" id="ARBA00022989"/>
    </source>
</evidence>
<feature type="domain" description="ABC transmembrane type-1" evidence="10">
    <location>
        <begin position="15"/>
        <end position="210"/>
    </location>
</feature>
<organism evidence="11 12">
    <name type="scientific">Arenivirga flava</name>
    <dbReference type="NCBI Taxonomy" id="1930060"/>
    <lineage>
        <taxon>Bacteria</taxon>
        <taxon>Bacillati</taxon>
        <taxon>Actinomycetota</taxon>
        <taxon>Actinomycetes</taxon>
        <taxon>Micrococcales</taxon>
        <taxon>Microbacteriaceae</taxon>
        <taxon>Arenivirga</taxon>
    </lineage>
</organism>
<name>A0AA37UD28_9MICO</name>
<gene>
    <name evidence="11" type="ORF">GCM10025874_03620</name>
</gene>
<keyword evidence="12" id="KW-1185">Reference proteome</keyword>
<dbReference type="PANTHER" id="PTHR30614">
    <property type="entry name" value="MEMBRANE COMPONENT OF AMINO ACID ABC TRANSPORTER"/>
    <property type="match status" value="1"/>
</dbReference>
<keyword evidence="5 9" id="KW-0812">Transmembrane</keyword>
<dbReference type="InterPro" id="IPR000515">
    <property type="entry name" value="MetI-like"/>
</dbReference>
<feature type="transmembrane region" description="Helical" evidence="9">
    <location>
        <begin position="88"/>
        <end position="106"/>
    </location>
</feature>
<dbReference type="InterPro" id="IPR010065">
    <property type="entry name" value="AA_ABC_transptr_permease_3TM"/>
</dbReference>
<dbReference type="GO" id="GO:0006865">
    <property type="term" value="P:amino acid transport"/>
    <property type="evidence" value="ECO:0007669"/>
    <property type="project" value="UniProtKB-KW"/>
</dbReference>
<dbReference type="GO" id="GO:0043190">
    <property type="term" value="C:ATP-binding cassette (ABC) transporter complex"/>
    <property type="evidence" value="ECO:0007669"/>
    <property type="project" value="InterPro"/>
</dbReference>
<dbReference type="AlphaFoldDB" id="A0AA37UD28"/>
<evidence type="ECO:0000313" key="12">
    <source>
        <dbReference type="Proteomes" id="UP001157160"/>
    </source>
</evidence>
<evidence type="ECO:0000256" key="6">
    <source>
        <dbReference type="ARBA" id="ARBA00022970"/>
    </source>
</evidence>
<keyword evidence="4" id="KW-1003">Cell membrane</keyword>
<keyword evidence="3 9" id="KW-0813">Transport</keyword>
<evidence type="ECO:0000256" key="2">
    <source>
        <dbReference type="ARBA" id="ARBA00010072"/>
    </source>
</evidence>
<dbReference type="Proteomes" id="UP001157160">
    <property type="component" value="Unassembled WGS sequence"/>
</dbReference>
<dbReference type="Pfam" id="PF00528">
    <property type="entry name" value="BPD_transp_1"/>
    <property type="match status" value="1"/>
</dbReference>
<comment type="similarity">
    <text evidence="2">Belongs to the binding-protein-dependent transport system permease family. HisMQ subfamily.</text>
</comment>
<feature type="transmembrane region" description="Helical" evidence="9">
    <location>
        <begin position="62"/>
        <end position="82"/>
    </location>
</feature>
<dbReference type="GO" id="GO:0022857">
    <property type="term" value="F:transmembrane transporter activity"/>
    <property type="evidence" value="ECO:0007669"/>
    <property type="project" value="InterPro"/>
</dbReference>
<comment type="caution">
    <text evidence="11">The sequence shown here is derived from an EMBL/GenBank/DDBJ whole genome shotgun (WGS) entry which is preliminary data.</text>
</comment>
<evidence type="ECO:0000256" key="8">
    <source>
        <dbReference type="ARBA" id="ARBA00023136"/>
    </source>
</evidence>
<dbReference type="Gene3D" id="1.10.3720.10">
    <property type="entry name" value="MetI-like"/>
    <property type="match status" value="1"/>
</dbReference>
<dbReference type="EMBL" id="BSUL01000001">
    <property type="protein sequence ID" value="GMA27109.1"/>
    <property type="molecule type" value="Genomic_DNA"/>
</dbReference>
<dbReference type="CDD" id="cd06261">
    <property type="entry name" value="TM_PBP2"/>
    <property type="match status" value="1"/>
</dbReference>
<dbReference type="PROSITE" id="PS50928">
    <property type="entry name" value="ABC_TM1"/>
    <property type="match status" value="1"/>
</dbReference>
<evidence type="ECO:0000313" key="11">
    <source>
        <dbReference type="EMBL" id="GMA27109.1"/>
    </source>
</evidence>
<protein>
    <submittedName>
        <fullName evidence="11">Amino acid ABC transporter permease</fullName>
    </submittedName>
</protein>
<keyword evidence="6" id="KW-0029">Amino-acid transport</keyword>
<dbReference type="InterPro" id="IPR043429">
    <property type="entry name" value="ArtM/GltK/GlnP/TcyL/YhdX-like"/>
</dbReference>
<sequence>MDVVLANFPAYIDAFLTTLRLLVVAGLAAFIIGTVVAAMRVSPVAALRAVSATYTELIRNTPLTLVLFFCAAVVPNLFGTFGMSLNPYYLAAATVALAIYTSPFVAEALRSGINGVPVGQAEAARSVGLGFGQTLTTVVLPQAFRMVVPPLINVVIALTKNTSVAAGFGVGELFLLGRRLANANGNAVIPILLGVVTFYLIITIPLGLIANRIEKKVAVLR</sequence>
<evidence type="ECO:0000256" key="3">
    <source>
        <dbReference type="ARBA" id="ARBA00022448"/>
    </source>
</evidence>
<keyword evidence="8 9" id="KW-0472">Membrane</keyword>
<evidence type="ECO:0000256" key="5">
    <source>
        <dbReference type="ARBA" id="ARBA00022692"/>
    </source>
</evidence>
<dbReference type="RefSeq" id="WP_284229417.1">
    <property type="nucleotide sequence ID" value="NZ_BSUL01000001.1"/>
</dbReference>
<dbReference type="SUPFAM" id="SSF161098">
    <property type="entry name" value="MetI-like"/>
    <property type="match status" value="1"/>
</dbReference>
<evidence type="ECO:0000256" key="1">
    <source>
        <dbReference type="ARBA" id="ARBA00004651"/>
    </source>
</evidence>